<dbReference type="Proteomes" id="UP000291020">
    <property type="component" value="Unassembled WGS sequence"/>
</dbReference>
<dbReference type="AlphaFoldDB" id="A0A452IHN2"/>
<dbReference type="Ensembl" id="ENSGAGT00000030686.1">
    <property type="protein sequence ID" value="ENSGAGP00000027004.1"/>
    <property type="gene ID" value="ENSGAGG00000019648.1"/>
</dbReference>
<organism evidence="1 2">
    <name type="scientific">Gopherus agassizii</name>
    <name type="common">Agassiz's desert tortoise</name>
    <dbReference type="NCBI Taxonomy" id="38772"/>
    <lineage>
        <taxon>Eukaryota</taxon>
        <taxon>Metazoa</taxon>
        <taxon>Chordata</taxon>
        <taxon>Craniata</taxon>
        <taxon>Vertebrata</taxon>
        <taxon>Euteleostomi</taxon>
        <taxon>Archelosauria</taxon>
        <taxon>Testudinata</taxon>
        <taxon>Testudines</taxon>
        <taxon>Cryptodira</taxon>
        <taxon>Durocryptodira</taxon>
        <taxon>Testudinoidea</taxon>
        <taxon>Testudinidae</taxon>
        <taxon>Gopherus</taxon>
    </lineage>
</organism>
<reference evidence="1" key="3">
    <citation type="submission" date="2025-09" db="UniProtKB">
        <authorList>
            <consortium name="Ensembl"/>
        </authorList>
    </citation>
    <scope>IDENTIFICATION</scope>
</reference>
<accession>A0A452IHN2</accession>
<proteinExistence type="predicted"/>
<reference evidence="2" key="1">
    <citation type="journal article" date="2017" name="PLoS ONE">
        <title>The Agassiz's desert tortoise genome provides a resource for the conservation of a threatened species.</title>
        <authorList>
            <person name="Tollis M."/>
            <person name="DeNardo D.F."/>
            <person name="Cornelius J.A."/>
            <person name="Dolby G.A."/>
            <person name="Edwards T."/>
            <person name="Henen B.T."/>
            <person name="Karl A.E."/>
            <person name="Murphy R.W."/>
            <person name="Kusumi K."/>
        </authorList>
    </citation>
    <scope>NUCLEOTIDE SEQUENCE [LARGE SCALE GENOMIC DNA]</scope>
</reference>
<sequence>MPATLLHLESMVPCRESQVSSLLSIFGEVARSVLCIWVDYRCSTKMFVLTDRLKTNLNILLLRARLTVYIVI</sequence>
<protein>
    <submittedName>
        <fullName evidence="1">Uncharacterized protein</fullName>
    </submittedName>
</protein>
<name>A0A452IHN2_9SAUR</name>
<keyword evidence="2" id="KW-1185">Reference proteome</keyword>
<evidence type="ECO:0000313" key="2">
    <source>
        <dbReference type="Proteomes" id="UP000291020"/>
    </source>
</evidence>
<reference evidence="1" key="2">
    <citation type="submission" date="2025-08" db="UniProtKB">
        <authorList>
            <consortium name="Ensembl"/>
        </authorList>
    </citation>
    <scope>IDENTIFICATION</scope>
</reference>
<evidence type="ECO:0000313" key="1">
    <source>
        <dbReference type="Ensembl" id="ENSGAGP00000027004.1"/>
    </source>
</evidence>